<dbReference type="SUPFAM" id="SSF56300">
    <property type="entry name" value="Metallo-dependent phosphatases"/>
    <property type="match status" value="1"/>
</dbReference>
<evidence type="ECO:0008006" key="3">
    <source>
        <dbReference type="Google" id="ProtNLM"/>
    </source>
</evidence>
<sequence length="414" mass="47138">MNEACPGNGERAFYAQKYTDEQILDAYNETGTKAGAARRLGMDERNLKRRLKVLLGEDQEQEVDASPMELDELRSQVRSLTAELRTARKDELTQRKVRREIFNLSEQSSEPPQWLVRTGGLSKSPGVPTLFASDWHWAEHVTPSEIGGVNEYTLPIAHKRARQMVERAIDLLTNHMVNPDYPGIVFALGGDMVTGDIHEELSVTNELEIMPTVMDLSGVLIWCIQELADAFGRVFVPCVTGNHGRNTKKIRNKGRNHTSFDWLIYVMLERHFQSDDRIKFYIPDGPDALYQVYGHRYLLTHGDQFRGGDGMIGALGPILRGDHKKRSRNNQIDMGFDTMLLGHWHQLIQLQRVIVNGSLKGYDEYAYSNNFGFEPPQQALWITHPQHGITFSMPVHVDEPRKVKGTDWVSWKAA</sequence>
<gene>
    <name evidence="1" type="ORF">CAL65_13675</name>
</gene>
<evidence type="ECO:0000313" key="2">
    <source>
        <dbReference type="Proteomes" id="UP000256763"/>
    </source>
</evidence>
<accession>A0A3E0WQE7</accession>
<evidence type="ECO:0000313" key="1">
    <source>
        <dbReference type="EMBL" id="RFA35200.1"/>
    </source>
</evidence>
<proteinExistence type="predicted"/>
<comment type="caution">
    <text evidence="1">The sequence shown here is derived from an EMBL/GenBank/DDBJ whole genome shotgun (WGS) entry which is preliminary data.</text>
</comment>
<reference evidence="2" key="1">
    <citation type="submission" date="2017-05" db="EMBL/GenBank/DDBJ databases">
        <authorList>
            <person name="Sharma S."/>
            <person name="Sidhu C."/>
            <person name="Pinnaka A.K."/>
        </authorList>
    </citation>
    <scope>NUCLEOTIDE SEQUENCE [LARGE SCALE GENOMIC DNA]</scope>
    <source>
        <strain evidence="2">AK93</strain>
    </source>
</reference>
<dbReference type="InterPro" id="IPR029052">
    <property type="entry name" value="Metallo-depent_PP-like"/>
</dbReference>
<dbReference type="AlphaFoldDB" id="A0A3E0WQE7"/>
<dbReference type="EMBL" id="NFZW01000013">
    <property type="protein sequence ID" value="RFA35200.1"/>
    <property type="molecule type" value="Genomic_DNA"/>
</dbReference>
<dbReference type="Proteomes" id="UP000256763">
    <property type="component" value="Unassembled WGS sequence"/>
</dbReference>
<keyword evidence="2" id="KW-1185">Reference proteome</keyword>
<protein>
    <recommendedName>
        <fullName evidence="3">Calcineurin-like phosphoesterase domain-containing protein</fullName>
    </recommendedName>
</protein>
<name>A0A3E0WQE7_9GAMM</name>
<organism evidence="1 2">
    <name type="scientific">Alkalilimnicola ehrlichii</name>
    <dbReference type="NCBI Taxonomy" id="351052"/>
    <lineage>
        <taxon>Bacteria</taxon>
        <taxon>Pseudomonadati</taxon>
        <taxon>Pseudomonadota</taxon>
        <taxon>Gammaproteobacteria</taxon>
        <taxon>Chromatiales</taxon>
        <taxon>Ectothiorhodospiraceae</taxon>
        <taxon>Alkalilimnicola</taxon>
    </lineage>
</organism>